<evidence type="ECO:0000313" key="2">
    <source>
        <dbReference type="EMBL" id="TFK16852.1"/>
    </source>
</evidence>
<keyword evidence="3" id="KW-1185">Reference proteome</keyword>
<dbReference type="Proteomes" id="UP000307440">
    <property type="component" value="Unassembled WGS sequence"/>
</dbReference>
<feature type="domain" description="CxC6 like cysteine cluster associated with KDZ" evidence="1">
    <location>
        <begin position="1"/>
        <end position="60"/>
    </location>
</feature>
<dbReference type="Pfam" id="PF18721">
    <property type="entry name" value="CxC6"/>
    <property type="match status" value="1"/>
</dbReference>
<organism evidence="2 3">
    <name type="scientific">Coprinopsis marcescibilis</name>
    <name type="common">Agaric fungus</name>
    <name type="synonym">Psathyrella marcescibilis</name>
    <dbReference type="NCBI Taxonomy" id="230819"/>
    <lineage>
        <taxon>Eukaryota</taxon>
        <taxon>Fungi</taxon>
        <taxon>Dikarya</taxon>
        <taxon>Basidiomycota</taxon>
        <taxon>Agaricomycotina</taxon>
        <taxon>Agaricomycetes</taxon>
        <taxon>Agaricomycetidae</taxon>
        <taxon>Agaricales</taxon>
        <taxon>Agaricineae</taxon>
        <taxon>Psathyrellaceae</taxon>
        <taxon>Coprinopsis</taxon>
    </lineage>
</organism>
<dbReference type="OrthoDB" id="2527272at2759"/>
<proteinExistence type="predicted"/>
<gene>
    <name evidence="2" type="ORF">FA15DRAFT_568252</name>
</gene>
<feature type="non-terminal residue" evidence="2">
    <location>
        <position position="80"/>
    </location>
</feature>
<dbReference type="InterPro" id="IPR040898">
    <property type="entry name" value="CxC6"/>
</dbReference>
<sequence>VVFGPTHCAFDGCSDALANYRGASFCAAHQEQWRGRCHVIDCGREGVERTKACWEHQMLWKKWQKEHSRTWSSGVCQALQ</sequence>
<dbReference type="AlphaFoldDB" id="A0A5C3KAH2"/>
<name>A0A5C3KAH2_COPMA</name>
<reference evidence="2 3" key="1">
    <citation type="journal article" date="2019" name="Nat. Ecol. Evol.">
        <title>Megaphylogeny resolves global patterns of mushroom evolution.</title>
        <authorList>
            <person name="Varga T."/>
            <person name="Krizsan K."/>
            <person name="Foldi C."/>
            <person name="Dima B."/>
            <person name="Sanchez-Garcia M."/>
            <person name="Sanchez-Ramirez S."/>
            <person name="Szollosi G.J."/>
            <person name="Szarkandi J.G."/>
            <person name="Papp V."/>
            <person name="Albert L."/>
            <person name="Andreopoulos W."/>
            <person name="Angelini C."/>
            <person name="Antonin V."/>
            <person name="Barry K.W."/>
            <person name="Bougher N.L."/>
            <person name="Buchanan P."/>
            <person name="Buyck B."/>
            <person name="Bense V."/>
            <person name="Catcheside P."/>
            <person name="Chovatia M."/>
            <person name="Cooper J."/>
            <person name="Damon W."/>
            <person name="Desjardin D."/>
            <person name="Finy P."/>
            <person name="Geml J."/>
            <person name="Haridas S."/>
            <person name="Hughes K."/>
            <person name="Justo A."/>
            <person name="Karasinski D."/>
            <person name="Kautmanova I."/>
            <person name="Kiss B."/>
            <person name="Kocsube S."/>
            <person name="Kotiranta H."/>
            <person name="LaButti K.M."/>
            <person name="Lechner B.E."/>
            <person name="Liimatainen K."/>
            <person name="Lipzen A."/>
            <person name="Lukacs Z."/>
            <person name="Mihaltcheva S."/>
            <person name="Morgado L.N."/>
            <person name="Niskanen T."/>
            <person name="Noordeloos M.E."/>
            <person name="Ohm R.A."/>
            <person name="Ortiz-Santana B."/>
            <person name="Ovrebo C."/>
            <person name="Racz N."/>
            <person name="Riley R."/>
            <person name="Savchenko A."/>
            <person name="Shiryaev A."/>
            <person name="Soop K."/>
            <person name="Spirin V."/>
            <person name="Szebenyi C."/>
            <person name="Tomsovsky M."/>
            <person name="Tulloss R.E."/>
            <person name="Uehling J."/>
            <person name="Grigoriev I.V."/>
            <person name="Vagvolgyi C."/>
            <person name="Papp T."/>
            <person name="Martin F.M."/>
            <person name="Miettinen O."/>
            <person name="Hibbett D.S."/>
            <person name="Nagy L.G."/>
        </authorList>
    </citation>
    <scope>NUCLEOTIDE SEQUENCE [LARGE SCALE GENOMIC DNA]</scope>
    <source>
        <strain evidence="2 3">CBS 121175</strain>
    </source>
</reference>
<evidence type="ECO:0000313" key="3">
    <source>
        <dbReference type="Proteomes" id="UP000307440"/>
    </source>
</evidence>
<accession>A0A5C3KAH2</accession>
<dbReference type="EMBL" id="ML210623">
    <property type="protein sequence ID" value="TFK16852.1"/>
    <property type="molecule type" value="Genomic_DNA"/>
</dbReference>
<evidence type="ECO:0000259" key="1">
    <source>
        <dbReference type="Pfam" id="PF18721"/>
    </source>
</evidence>
<protein>
    <recommendedName>
        <fullName evidence="1">CxC6 like cysteine cluster associated with KDZ domain-containing protein</fullName>
    </recommendedName>
</protein>
<feature type="non-terminal residue" evidence="2">
    <location>
        <position position="1"/>
    </location>
</feature>